<evidence type="ECO:0000313" key="1">
    <source>
        <dbReference type="EMBL" id="ERN40123.1"/>
    </source>
</evidence>
<protein>
    <submittedName>
        <fullName evidence="1">Uncharacterized protein</fullName>
    </submittedName>
</protein>
<dbReference type="InParanoid" id="U5D666"/>
<name>U5D666_9CHRO</name>
<evidence type="ECO:0000313" key="2">
    <source>
        <dbReference type="Proteomes" id="UP000016960"/>
    </source>
</evidence>
<keyword evidence="2" id="KW-1185">Reference proteome</keyword>
<dbReference type="Proteomes" id="UP000016960">
    <property type="component" value="Unassembled WGS sequence"/>
</dbReference>
<organism evidence="1 2">
    <name type="scientific">Rubidibacter lacunae KORDI 51-2</name>
    <dbReference type="NCBI Taxonomy" id="582515"/>
    <lineage>
        <taxon>Bacteria</taxon>
        <taxon>Bacillati</taxon>
        <taxon>Cyanobacteriota</taxon>
        <taxon>Cyanophyceae</taxon>
        <taxon>Oscillatoriophycideae</taxon>
        <taxon>Chroococcales</taxon>
        <taxon>Aphanothecaceae</taxon>
        <taxon>Rubidibacter</taxon>
    </lineage>
</organism>
<dbReference type="EMBL" id="ASSJ01000081">
    <property type="protein sequence ID" value="ERN40123.1"/>
    <property type="molecule type" value="Genomic_DNA"/>
</dbReference>
<reference evidence="1 2" key="1">
    <citation type="submission" date="2013-05" db="EMBL/GenBank/DDBJ databases">
        <title>Draft genome sequence of Rubidibacter lacunae KORDI 51-2.</title>
        <authorList>
            <person name="Choi D.H."/>
            <person name="Noh J.H."/>
            <person name="Kwon K.-K."/>
            <person name="Lee J.-H."/>
            <person name="Ryu J.-Y."/>
        </authorList>
    </citation>
    <scope>NUCLEOTIDE SEQUENCE [LARGE SCALE GENOMIC DNA]</scope>
    <source>
        <strain evidence="1 2">KORDI 51-2</strain>
    </source>
</reference>
<sequence>MSNFFYQYPHLSAEIIYYCIWLSNSFPQCFRNIEMMML</sequence>
<comment type="caution">
    <text evidence="1">The sequence shown here is derived from an EMBL/GenBank/DDBJ whole genome shotgun (WGS) entry which is preliminary data.</text>
</comment>
<accession>U5D666</accession>
<proteinExistence type="predicted"/>
<gene>
    <name evidence="1" type="ORF">KR51_00034120</name>
</gene>
<dbReference type="AlphaFoldDB" id="U5D666"/>